<accession>A0ABS6B922</accession>
<dbReference type="Gene3D" id="1.25.40.20">
    <property type="entry name" value="Ankyrin repeat-containing domain"/>
    <property type="match status" value="1"/>
</dbReference>
<evidence type="ECO:0000313" key="2">
    <source>
        <dbReference type="EMBL" id="MBU3066787.1"/>
    </source>
</evidence>
<feature type="repeat" description="ANK" evidence="1">
    <location>
        <begin position="201"/>
        <end position="233"/>
    </location>
</feature>
<proteinExistence type="predicted"/>
<protein>
    <recommendedName>
        <fullName evidence="4">Ankyrin repeat protein</fullName>
    </recommendedName>
</protein>
<organism evidence="2 3">
    <name type="scientific">Nocardia albiluteola</name>
    <dbReference type="NCBI Taxonomy" id="2842303"/>
    <lineage>
        <taxon>Bacteria</taxon>
        <taxon>Bacillati</taxon>
        <taxon>Actinomycetota</taxon>
        <taxon>Actinomycetes</taxon>
        <taxon>Mycobacteriales</taxon>
        <taxon>Nocardiaceae</taxon>
        <taxon>Nocardia</taxon>
    </lineage>
</organism>
<dbReference type="Proteomes" id="UP000733379">
    <property type="component" value="Unassembled WGS sequence"/>
</dbReference>
<dbReference type="RefSeq" id="WP_215922853.1">
    <property type="nucleotide sequence ID" value="NZ_JAHKNI010000016.1"/>
</dbReference>
<comment type="caution">
    <text evidence="2">The sequence shown here is derived from an EMBL/GenBank/DDBJ whole genome shotgun (WGS) entry which is preliminary data.</text>
</comment>
<evidence type="ECO:0008006" key="4">
    <source>
        <dbReference type="Google" id="ProtNLM"/>
    </source>
</evidence>
<dbReference type="EMBL" id="JAHKNI010000016">
    <property type="protein sequence ID" value="MBU3066787.1"/>
    <property type="molecule type" value="Genomic_DNA"/>
</dbReference>
<sequence length="560" mass="60190">MSQPITHDNHSIEAFLQEPDAARLAEIVAADGAIGALDAANVLDRLVTDAVGRRREDPDGFAARMALVPALIDAGVEVNRIRTHGGSPLAYIIYMDGLGTEERIALVRQLVDAGADPQLRTPGETSHRGSAAGALADRRDRIADLRPLLEPTLNDEGRTDALITLLMRLVLDGGDHGHVAADAWLTDLIVTVPTVDLVGGLGLAPVHLAALSGDVEVLARILARADDPNIAVTGTDRLSVRHSHSLRYLPGMTAVDLIDRVLFEIDLAAPNIPDWKRDDHRTTADQLSRCRAELIRAGGHTAAPEPPRPPVRSMDLMADEWLTAHLVAGRSMYGKLDLEMLETMCANMDTLAQRLGLPLVVLYMGQTDNTLPNEYADCVIGLHVGRAEGSGLTEIAYADIATALEKARALPWDEIVDQIPEGTLRNSLSNKTAIDVLGGAVGMVAGFQLAFGVPVDLPDEGDEYEDEDEDERDWDDDDAVAELLNQPGGLAEVTPDLEIITGCDQGYIRSRPVYGIDVACGGYTDVPIDIDFTADAHAARIATLGQLADRASYYLTSIFD</sequence>
<gene>
    <name evidence="2" type="ORF">KO481_35375</name>
</gene>
<keyword evidence="3" id="KW-1185">Reference proteome</keyword>
<reference evidence="2 3" key="1">
    <citation type="submission" date="2021-06" db="EMBL/GenBank/DDBJ databases">
        <title>Actinomycetes sequencing.</title>
        <authorList>
            <person name="Shan Q."/>
        </authorList>
    </citation>
    <scope>NUCLEOTIDE SEQUENCE [LARGE SCALE GENOMIC DNA]</scope>
    <source>
        <strain evidence="2 3">NEAU-G5</strain>
    </source>
</reference>
<keyword evidence="1" id="KW-0040">ANK repeat</keyword>
<evidence type="ECO:0000313" key="3">
    <source>
        <dbReference type="Proteomes" id="UP000733379"/>
    </source>
</evidence>
<dbReference type="PROSITE" id="PS50088">
    <property type="entry name" value="ANK_REPEAT"/>
    <property type="match status" value="1"/>
</dbReference>
<evidence type="ECO:0000256" key="1">
    <source>
        <dbReference type="PROSITE-ProRule" id="PRU00023"/>
    </source>
</evidence>
<dbReference type="SUPFAM" id="SSF48403">
    <property type="entry name" value="Ankyrin repeat"/>
    <property type="match status" value="1"/>
</dbReference>
<dbReference type="InterPro" id="IPR002110">
    <property type="entry name" value="Ankyrin_rpt"/>
</dbReference>
<dbReference type="InterPro" id="IPR036770">
    <property type="entry name" value="Ankyrin_rpt-contain_sf"/>
</dbReference>
<name>A0ABS6B922_9NOCA</name>